<dbReference type="InterPro" id="IPR002656">
    <property type="entry name" value="Acyl_transf_3_dom"/>
</dbReference>
<accession>A0A177YPI4</accession>
<dbReference type="Pfam" id="PF01757">
    <property type="entry name" value="Acyl_transf_3"/>
    <property type="match status" value="1"/>
</dbReference>
<sequence length="701" mass="75533">MHAHSHPVGVTDPQLPAPRVEGNAAVREDLNGLRGVAIALVVVFHVWMGRVSGGVDVFLTLTGFFFTASLIRTARAGGSLNPFTRVSRILRRLGPPLVLVLAGVAVGAVTVFPRTRWADIGDQLVSGVFFFANWELAWTSQDYLAADPNVSPLQHLWSVAVQFQFYLLAIVVVFGLAAILRRSRGFHRASPDPRVYLVLFSGFALLSFVYAADGATRLQSWNYYDTGARLWEILAGAALAAVFAARGSTAEDEEGLPKRTGRTVLALAGISAIVACGFVLDGVREFPGPWALFPVLATLALIVAGPSTPVARVLRSRVGLWLGSIAFPLYLWHWPILIFWLAVTGEPSASIPVGAAIIAVSVLLAMATVRLVEKPMQSKARSIPRIAITATAAVLAAVVVVGSTGWNFYIDRTVAKLQAADGDDLATHPGALVLTDGAQADDADIAPSLFSAPEDLPITTIEGCIADFETKDAVSCEYGDTTAPRTIVLAGSSHAEHWITALDALGREHGFRIVTYLKMGCPLTLGTMPMLGDTEYPDCLDWSRTVVDRLGESSPDYVFTTSTRPREDGPGDYTPDWYLQVWSELSARGIPVLAMRDNPWLERGGVQYRAIDCLADGGSATSCGMPRDNALSPIDPALAASFRFPTVFPLDLSNALCDVDICRVIAGNVLIYRDEHHLTATYMRTLTAELGRKMASATGWW</sequence>
<feature type="transmembrane region" description="Helical" evidence="1">
    <location>
        <begin position="318"/>
        <end position="343"/>
    </location>
</feature>
<proteinExistence type="predicted"/>
<gene>
    <name evidence="4" type="ORF">A3K89_01180</name>
</gene>
<feature type="transmembrane region" description="Helical" evidence="1">
    <location>
        <begin position="54"/>
        <end position="72"/>
    </location>
</feature>
<evidence type="ECO:0000259" key="2">
    <source>
        <dbReference type="Pfam" id="PF01757"/>
    </source>
</evidence>
<keyword evidence="4" id="KW-0012">Acyltransferase</keyword>
<keyword evidence="4" id="KW-0808">Transferase</keyword>
<dbReference type="EMBL" id="LVHI01000001">
    <property type="protein sequence ID" value="OAK57443.1"/>
    <property type="molecule type" value="Genomic_DNA"/>
</dbReference>
<dbReference type="AlphaFoldDB" id="A0A177YPI4"/>
<feature type="transmembrane region" description="Helical" evidence="1">
    <location>
        <begin position="349"/>
        <end position="372"/>
    </location>
</feature>
<evidence type="ECO:0000256" key="1">
    <source>
        <dbReference type="SAM" id="Phobius"/>
    </source>
</evidence>
<dbReference type="GO" id="GO:0016747">
    <property type="term" value="F:acyltransferase activity, transferring groups other than amino-acyl groups"/>
    <property type="evidence" value="ECO:0007669"/>
    <property type="project" value="InterPro"/>
</dbReference>
<dbReference type="GO" id="GO:0009103">
    <property type="term" value="P:lipopolysaccharide biosynthetic process"/>
    <property type="evidence" value="ECO:0007669"/>
    <property type="project" value="TreeGrafter"/>
</dbReference>
<evidence type="ECO:0000313" key="4">
    <source>
        <dbReference type="EMBL" id="OAK57443.1"/>
    </source>
</evidence>
<dbReference type="PANTHER" id="PTHR23028:SF53">
    <property type="entry name" value="ACYL_TRANSF_3 DOMAIN-CONTAINING PROTEIN"/>
    <property type="match status" value="1"/>
</dbReference>
<feature type="transmembrane region" description="Helical" evidence="1">
    <location>
        <begin position="230"/>
        <end position="249"/>
    </location>
</feature>
<protein>
    <submittedName>
        <fullName evidence="4">Lipopolysaccharide modification acyltransferase</fullName>
    </submittedName>
</protein>
<feature type="domain" description="SGNH" evidence="3">
    <location>
        <begin position="473"/>
        <end position="689"/>
    </location>
</feature>
<feature type="transmembrane region" description="Helical" evidence="1">
    <location>
        <begin position="193"/>
        <end position="210"/>
    </location>
</feature>
<comment type="caution">
    <text evidence="4">The sequence shown here is derived from an EMBL/GenBank/DDBJ whole genome shotgun (WGS) entry which is preliminary data.</text>
</comment>
<organism evidence="4 5">
    <name type="scientific">Rhodococcoides kyotonense</name>
    <dbReference type="NCBI Taxonomy" id="398843"/>
    <lineage>
        <taxon>Bacteria</taxon>
        <taxon>Bacillati</taxon>
        <taxon>Actinomycetota</taxon>
        <taxon>Actinomycetes</taxon>
        <taxon>Mycobacteriales</taxon>
        <taxon>Nocardiaceae</taxon>
        <taxon>Rhodococcoides</taxon>
    </lineage>
</organism>
<dbReference type="InterPro" id="IPR043968">
    <property type="entry name" value="SGNH"/>
</dbReference>
<dbReference type="GO" id="GO:0016020">
    <property type="term" value="C:membrane"/>
    <property type="evidence" value="ECO:0007669"/>
    <property type="project" value="TreeGrafter"/>
</dbReference>
<dbReference type="RefSeq" id="WP_068420728.1">
    <property type="nucleotide sequence ID" value="NZ_LVHI01000001.1"/>
</dbReference>
<feature type="domain" description="Acyltransferase 3" evidence="2">
    <location>
        <begin position="29"/>
        <end position="368"/>
    </location>
</feature>
<feature type="transmembrane region" description="Helical" evidence="1">
    <location>
        <begin position="384"/>
        <end position="409"/>
    </location>
</feature>
<reference evidence="4 5" key="1">
    <citation type="submission" date="2016-03" db="EMBL/GenBank/DDBJ databases">
        <title>Genome sequence of Rhodococcus kyotonensis KB10.</title>
        <authorList>
            <person name="Jeong H."/>
            <person name="Hong C.E."/>
            <person name="Jo S.H."/>
            <person name="Park J.M."/>
        </authorList>
    </citation>
    <scope>NUCLEOTIDE SEQUENCE [LARGE SCALE GENOMIC DNA]</scope>
    <source>
        <strain evidence="4 5">KB10</strain>
    </source>
</reference>
<feature type="transmembrane region" description="Helical" evidence="1">
    <location>
        <begin position="163"/>
        <end position="181"/>
    </location>
</feature>
<dbReference type="Pfam" id="PF19040">
    <property type="entry name" value="SGNH"/>
    <property type="match status" value="1"/>
</dbReference>
<evidence type="ECO:0000259" key="3">
    <source>
        <dbReference type="Pfam" id="PF19040"/>
    </source>
</evidence>
<keyword evidence="5" id="KW-1185">Reference proteome</keyword>
<keyword evidence="1" id="KW-0812">Transmembrane</keyword>
<feature type="transmembrane region" description="Helical" evidence="1">
    <location>
        <begin position="286"/>
        <end position="306"/>
    </location>
</feature>
<keyword evidence="1" id="KW-1133">Transmembrane helix</keyword>
<feature type="transmembrane region" description="Helical" evidence="1">
    <location>
        <begin position="261"/>
        <end position="280"/>
    </location>
</feature>
<dbReference type="InterPro" id="IPR050879">
    <property type="entry name" value="Acyltransferase_3"/>
</dbReference>
<dbReference type="PANTHER" id="PTHR23028">
    <property type="entry name" value="ACETYLTRANSFERASE"/>
    <property type="match status" value="1"/>
</dbReference>
<feature type="transmembrane region" description="Helical" evidence="1">
    <location>
        <begin position="93"/>
        <end position="112"/>
    </location>
</feature>
<keyword evidence="1" id="KW-0472">Membrane</keyword>
<evidence type="ECO:0000313" key="5">
    <source>
        <dbReference type="Proteomes" id="UP000077519"/>
    </source>
</evidence>
<name>A0A177YPI4_9NOCA</name>
<dbReference type="Proteomes" id="UP000077519">
    <property type="component" value="Unassembled WGS sequence"/>
</dbReference>